<dbReference type="PANTHER" id="PTHR28234">
    <property type="entry name" value="NUCLEAR CONTROL OF ATPASE PROTEIN 2"/>
    <property type="match status" value="1"/>
</dbReference>
<comment type="subcellular location">
    <subcellularLocation>
        <location evidence="1">Mitochondrion membrane</location>
        <topology evidence="1">Multi-pass membrane protein</topology>
    </subcellularLocation>
</comment>
<feature type="compositionally biased region" description="Basic and acidic residues" evidence="6">
    <location>
        <begin position="489"/>
        <end position="499"/>
    </location>
</feature>
<evidence type="ECO:0000256" key="5">
    <source>
        <dbReference type="ARBA" id="ARBA00023136"/>
    </source>
</evidence>
<evidence type="ECO:0000256" key="1">
    <source>
        <dbReference type="ARBA" id="ARBA00004225"/>
    </source>
</evidence>
<feature type="compositionally biased region" description="Low complexity" evidence="6">
    <location>
        <begin position="392"/>
        <end position="416"/>
    </location>
</feature>
<feature type="region of interest" description="Disordered" evidence="6">
    <location>
        <begin position="1"/>
        <end position="86"/>
    </location>
</feature>
<proteinExistence type="predicted"/>
<dbReference type="HOGENOM" id="CLU_274468_0_0_1"/>
<dbReference type="PANTHER" id="PTHR28234:SF1">
    <property type="entry name" value="NUCLEAR CONTROL OF ATPASE PROTEIN 2"/>
    <property type="match status" value="1"/>
</dbReference>
<keyword evidence="8" id="KW-1185">Reference proteome</keyword>
<feature type="region of interest" description="Disordered" evidence="6">
    <location>
        <begin position="389"/>
        <end position="445"/>
    </location>
</feature>
<dbReference type="EMBL" id="DS999419">
    <property type="protein sequence ID" value="EED86653.1"/>
    <property type="molecule type" value="Genomic_DNA"/>
</dbReference>
<keyword evidence="4" id="KW-0496">Mitochondrion</keyword>
<dbReference type="InParanoid" id="B8LD60"/>
<feature type="compositionally biased region" description="Polar residues" evidence="6">
    <location>
        <begin position="464"/>
        <end position="474"/>
    </location>
</feature>
<name>B8LD60_THAPS</name>
<organism evidence="7 8">
    <name type="scientific">Thalassiosira pseudonana</name>
    <name type="common">Marine diatom</name>
    <name type="synonym">Cyclotella nana</name>
    <dbReference type="NCBI Taxonomy" id="35128"/>
    <lineage>
        <taxon>Eukaryota</taxon>
        <taxon>Sar</taxon>
        <taxon>Stramenopiles</taxon>
        <taxon>Ochrophyta</taxon>
        <taxon>Bacillariophyta</taxon>
        <taxon>Coscinodiscophyceae</taxon>
        <taxon>Thalassiosirophycidae</taxon>
        <taxon>Thalassiosirales</taxon>
        <taxon>Thalassiosiraceae</taxon>
        <taxon>Thalassiosira</taxon>
    </lineage>
</organism>
<feature type="region of interest" description="Disordered" evidence="6">
    <location>
        <begin position="347"/>
        <end position="371"/>
    </location>
</feature>
<dbReference type="AlphaFoldDB" id="B8LD60"/>
<feature type="compositionally biased region" description="Polar residues" evidence="6">
    <location>
        <begin position="61"/>
        <end position="72"/>
    </location>
</feature>
<dbReference type="InterPro" id="IPR013946">
    <property type="entry name" value="NCA2-like"/>
</dbReference>
<sequence>MSAEKGKTNELASTKSPIVNTSSEQPKPSLAPPAPATSPTDNNNDEPGGLFGYILNRKKNSSNTNIHPTTGINKDETSKQRQSSQRLKYHKFANAGGSCYLGPLDGSDSEDDEPGSSFFGRSNVISPPPIFDTPSVHASAGRGSSWFDRFQAENVAAKKDEIGSSMQRQTVAAGKDASSWMSQAWKSSMDAAERIYATSSSAYPSESGTNNATSDTSSWKWVPSSLSTTVSDTISSVSAYAPSHWIIFGTQPFSNNSDNNSEPINTNNEPSAATNRISTLAFLPKMASKFEFATKRRNPFQAVIGRDTDYLLSPNTPYWGSTGNMFSLSSWISWIVNSHINKPISNGIEGESSEGGGMLHNFMTRKKSQPSEASVQAVKNLLVLVQQQIDESQPSSSNQSPQSSSHSSTSLNYASSGNEKNGDGDTPQQTIPIQSKPSFPSIELPDFEHDTTAKLSSAETHQTLSFDSCPSSVGPSPHLSPVRSSPVRGIEHEESEHKPPSQGDSNQALHAEMAARLAEGTLRAYRDLVLDEATDLHASLHFWTRRWERPFLGWLEAGPSVWFSEEGYSPYTAGKKVSQIQAVIARRCAAIGEIQQQLLRSPATSGVGEWGMLGRGEWTAVIGEVGGLDGTGLERAHDSIINPSPTNKRSKRRFGFDKPMRIFSHPTHVGKNVRNAPGGNIVVDQNAQAIWCIDAMRVIRDQLYRAGSGVNELPFVENWPREMSHFRGNDATNDDLPVWATVSDSESGLSDASRIAAEKATIYSSKDGEGSHYVDINGKHRSSVVISDLSAMTCEVSALLQSMEIKLKHQRERRLSLRPPSRLRRNWYVAGLAFPTGLYALHKLTKEHGGFYFLKLAIAKLGDIYRDHVQGPIESIWQELFTKSGRLDVTDRKARVEAIESLKRMLASWLEETYPQMPADEKNAIAERMDIGLLERSMEESIKHIYEINSVVRMSLIEMQFIKKELLNALVSMDELIGSNEINMRIAAMTPAVILMIAVRRTFRLLFYAFFQIGKSKEEIFNQFRQTILDIERLLVMRDNPPLPPESLPWVSSRSEPKTDYTNSIQAQTLSVDDLGMLLLHIHECRQIIWQNRRRFRRTQLNGFHSPAIHVSDELRNVTEDLAELAGERGAVSLSQQLQILYRMSRTYPFMKVVSSGIPFDSIIPGSG</sequence>
<dbReference type="eggNOG" id="ENOG502QQIS">
    <property type="taxonomic scope" value="Eukaryota"/>
</dbReference>
<feature type="region of interest" description="Disordered" evidence="6">
    <location>
        <begin position="102"/>
        <end position="138"/>
    </location>
</feature>
<evidence type="ECO:0000256" key="6">
    <source>
        <dbReference type="SAM" id="MobiDB-lite"/>
    </source>
</evidence>
<evidence type="ECO:0000313" key="8">
    <source>
        <dbReference type="Proteomes" id="UP000001449"/>
    </source>
</evidence>
<evidence type="ECO:0000313" key="7">
    <source>
        <dbReference type="EMBL" id="EED86653.1"/>
    </source>
</evidence>
<keyword evidence="3" id="KW-1133">Transmembrane helix</keyword>
<gene>
    <name evidence="7" type="ORF">THAPSDRAFT_11135</name>
</gene>
<evidence type="ECO:0000256" key="4">
    <source>
        <dbReference type="ARBA" id="ARBA00023128"/>
    </source>
</evidence>
<evidence type="ECO:0000256" key="2">
    <source>
        <dbReference type="ARBA" id="ARBA00022692"/>
    </source>
</evidence>
<dbReference type="GO" id="GO:0005741">
    <property type="term" value="C:mitochondrial outer membrane"/>
    <property type="evidence" value="ECO:0000318"/>
    <property type="project" value="GO_Central"/>
</dbReference>
<reference evidence="7 8" key="2">
    <citation type="journal article" date="2008" name="Nature">
        <title>The Phaeodactylum genome reveals the evolutionary history of diatom genomes.</title>
        <authorList>
            <person name="Bowler C."/>
            <person name="Allen A.E."/>
            <person name="Badger J.H."/>
            <person name="Grimwood J."/>
            <person name="Jabbari K."/>
            <person name="Kuo A."/>
            <person name="Maheswari U."/>
            <person name="Martens C."/>
            <person name="Maumus F."/>
            <person name="Otillar R.P."/>
            <person name="Rayko E."/>
            <person name="Salamov A."/>
            <person name="Vandepoele K."/>
            <person name="Beszteri B."/>
            <person name="Gruber A."/>
            <person name="Heijde M."/>
            <person name="Katinka M."/>
            <person name="Mock T."/>
            <person name="Valentin K."/>
            <person name="Verret F."/>
            <person name="Berges J.A."/>
            <person name="Brownlee C."/>
            <person name="Cadoret J.P."/>
            <person name="Chiovitti A."/>
            <person name="Choi C.J."/>
            <person name="Coesel S."/>
            <person name="De Martino A."/>
            <person name="Detter J.C."/>
            <person name="Durkin C."/>
            <person name="Falciatore A."/>
            <person name="Fournet J."/>
            <person name="Haruta M."/>
            <person name="Huysman M.J."/>
            <person name="Jenkins B.D."/>
            <person name="Jiroutova K."/>
            <person name="Jorgensen R.E."/>
            <person name="Joubert Y."/>
            <person name="Kaplan A."/>
            <person name="Kroger N."/>
            <person name="Kroth P.G."/>
            <person name="La Roche J."/>
            <person name="Lindquist E."/>
            <person name="Lommer M."/>
            <person name="Martin-Jezequel V."/>
            <person name="Lopez P.J."/>
            <person name="Lucas S."/>
            <person name="Mangogna M."/>
            <person name="McGinnis K."/>
            <person name="Medlin L.K."/>
            <person name="Montsant A."/>
            <person name="Oudot-Le Secq M.P."/>
            <person name="Napoli C."/>
            <person name="Obornik M."/>
            <person name="Parker M.S."/>
            <person name="Petit J.L."/>
            <person name="Porcel B.M."/>
            <person name="Poulsen N."/>
            <person name="Robison M."/>
            <person name="Rychlewski L."/>
            <person name="Rynearson T.A."/>
            <person name="Schmutz J."/>
            <person name="Shapiro H."/>
            <person name="Siaut M."/>
            <person name="Stanley M."/>
            <person name="Sussman M.R."/>
            <person name="Taylor A.R."/>
            <person name="Vardi A."/>
            <person name="von Dassow P."/>
            <person name="Vyverman W."/>
            <person name="Willis A."/>
            <person name="Wyrwicz L.S."/>
            <person name="Rokhsar D.S."/>
            <person name="Weissenbach J."/>
            <person name="Armbrust E.V."/>
            <person name="Green B.R."/>
            <person name="Van de Peer Y."/>
            <person name="Grigoriev I.V."/>
        </authorList>
    </citation>
    <scope>NUCLEOTIDE SEQUENCE [LARGE SCALE GENOMIC DNA]</scope>
    <source>
        <strain evidence="7 8">CCMP1335</strain>
    </source>
</reference>
<keyword evidence="2" id="KW-0812">Transmembrane</keyword>
<feature type="region of interest" description="Disordered" evidence="6">
    <location>
        <begin position="464"/>
        <end position="506"/>
    </location>
</feature>
<dbReference type="GeneID" id="7449899"/>
<feature type="compositionally biased region" description="Polar residues" evidence="6">
    <location>
        <begin position="426"/>
        <end position="438"/>
    </location>
</feature>
<dbReference type="KEGG" id="tps:THAPSDRAFT_11135"/>
<protein>
    <submittedName>
        <fullName evidence="7">Uncharacterized protein</fullName>
    </submittedName>
</protein>
<evidence type="ECO:0000256" key="3">
    <source>
        <dbReference type="ARBA" id="ARBA00022989"/>
    </source>
</evidence>
<dbReference type="Pfam" id="PF08637">
    <property type="entry name" value="NCA2"/>
    <property type="match status" value="1"/>
</dbReference>
<dbReference type="PaxDb" id="35128-Thaps11135"/>
<keyword evidence="5" id="KW-0472">Membrane</keyword>
<accession>B8LD60</accession>
<dbReference type="RefSeq" id="XP_002296925.1">
    <property type="nucleotide sequence ID" value="XM_002296889.1"/>
</dbReference>
<reference evidence="7 8" key="1">
    <citation type="journal article" date="2004" name="Science">
        <title>The genome of the diatom Thalassiosira pseudonana: ecology, evolution, and metabolism.</title>
        <authorList>
            <person name="Armbrust E.V."/>
            <person name="Berges J.A."/>
            <person name="Bowler C."/>
            <person name="Green B.R."/>
            <person name="Martinez D."/>
            <person name="Putnam N.H."/>
            <person name="Zhou S."/>
            <person name="Allen A.E."/>
            <person name="Apt K.E."/>
            <person name="Bechner M."/>
            <person name="Brzezinski M.A."/>
            <person name="Chaal B.K."/>
            <person name="Chiovitti A."/>
            <person name="Davis A.K."/>
            <person name="Demarest M.S."/>
            <person name="Detter J.C."/>
            <person name="Glavina T."/>
            <person name="Goodstein D."/>
            <person name="Hadi M.Z."/>
            <person name="Hellsten U."/>
            <person name="Hildebrand M."/>
            <person name="Jenkins B.D."/>
            <person name="Jurka J."/>
            <person name="Kapitonov V.V."/>
            <person name="Kroger N."/>
            <person name="Lau W.W."/>
            <person name="Lane T.W."/>
            <person name="Larimer F.W."/>
            <person name="Lippmeier J.C."/>
            <person name="Lucas S."/>
            <person name="Medina M."/>
            <person name="Montsant A."/>
            <person name="Obornik M."/>
            <person name="Parker M.S."/>
            <person name="Palenik B."/>
            <person name="Pazour G.J."/>
            <person name="Richardson P.M."/>
            <person name="Rynearson T.A."/>
            <person name="Saito M.A."/>
            <person name="Schwartz D.C."/>
            <person name="Thamatrakoln K."/>
            <person name="Valentin K."/>
            <person name="Vardi A."/>
            <person name="Wilkerson F.P."/>
            <person name="Rokhsar D.S."/>
        </authorList>
    </citation>
    <scope>NUCLEOTIDE SEQUENCE [LARGE SCALE GENOMIC DNA]</scope>
    <source>
        <strain evidence="7 8">CCMP1335</strain>
    </source>
</reference>
<dbReference type="Proteomes" id="UP000001449">
    <property type="component" value="Unassembled WGS sequence"/>
</dbReference>
<feature type="compositionally biased region" description="Polar residues" evidence="6">
    <location>
        <begin position="10"/>
        <end position="25"/>
    </location>
</feature>